<keyword evidence="8 10" id="KW-0694">RNA-binding</keyword>
<comment type="cofactor">
    <cofactor evidence="10">
        <name>Zn(2+)</name>
        <dbReference type="ChEBI" id="CHEBI:29105"/>
    </cofactor>
    <text evidence="10">Binds 1 zinc ion per subunit.</text>
</comment>
<sequence length="358" mass="38666">MPPVADLEPRLARIGWRAQPLPSDIEADLAIARVVAQHRAGYQLHDGAAMFNAQPAARFLKRDLDPTERPAVGDFVLVAPGTPPTIERILPRRTELRRGAAGESHQRQIIAANIDAVLVLNGLDGDFNPARIERYLLLIQGSGATPVLVLTKADKATDAKTALAELHRRIPGVAMFAINAKSADSVAPLLAWLGPGHTAVLVGSSGVGKSTLTNTLLGQERQATKAVREHDSRGRHTTTHRALIPLPSGGCLIDTPGMRELKLTGEEELDQSQFADIDELAQSCRFGDCGHVSEPGCAVQAALADGRLDPARWRNYLKLRDELAAAADTLEAQMRRKSESRVLTKALGKRLGEKYGKR</sequence>
<keyword evidence="2 10" id="KW-0690">Ribosome biogenesis</keyword>
<dbReference type="HAMAP" id="MF_01820">
    <property type="entry name" value="GTPase_RsgA"/>
    <property type="match status" value="1"/>
</dbReference>
<dbReference type="Gene3D" id="3.40.50.300">
    <property type="entry name" value="P-loop containing nucleotide triphosphate hydrolases"/>
    <property type="match status" value="1"/>
</dbReference>
<dbReference type="PANTHER" id="PTHR32120">
    <property type="entry name" value="SMALL RIBOSOMAL SUBUNIT BIOGENESIS GTPASE RSGA"/>
    <property type="match status" value="1"/>
</dbReference>
<keyword evidence="9 10" id="KW-0342">GTP-binding</keyword>
<organism evidence="13 14">
    <name type="scientific">Dokdonella soli</name>
    <dbReference type="NCBI Taxonomy" id="529810"/>
    <lineage>
        <taxon>Bacteria</taxon>
        <taxon>Pseudomonadati</taxon>
        <taxon>Pseudomonadota</taxon>
        <taxon>Gammaproteobacteria</taxon>
        <taxon>Lysobacterales</taxon>
        <taxon>Rhodanobacteraceae</taxon>
        <taxon>Dokdonella</taxon>
    </lineage>
</organism>
<keyword evidence="14" id="KW-1185">Reference proteome</keyword>
<evidence type="ECO:0000313" key="13">
    <source>
        <dbReference type="EMBL" id="GAA0724868.1"/>
    </source>
</evidence>
<dbReference type="SUPFAM" id="SSF52540">
    <property type="entry name" value="P-loop containing nucleoside triphosphate hydrolases"/>
    <property type="match status" value="1"/>
</dbReference>
<name>A0ABN1IZZ1_9GAMM</name>
<comment type="caution">
    <text evidence="13">The sequence shown here is derived from an EMBL/GenBank/DDBJ whole genome shotgun (WGS) entry which is preliminary data.</text>
</comment>
<keyword evidence="5 10" id="KW-0547">Nucleotide-binding</keyword>
<evidence type="ECO:0000259" key="12">
    <source>
        <dbReference type="PROSITE" id="PS51721"/>
    </source>
</evidence>
<reference evidence="13 14" key="1">
    <citation type="journal article" date="2019" name="Int. J. Syst. Evol. Microbiol.">
        <title>The Global Catalogue of Microorganisms (GCM) 10K type strain sequencing project: providing services to taxonomists for standard genome sequencing and annotation.</title>
        <authorList>
            <consortium name="The Broad Institute Genomics Platform"/>
            <consortium name="The Broad Institute Genome Sequencing Center for Infectious Disease"/>
            <person name="Wu L."/>
            <person name="Ma J."/>
        </authorList>
    </citation>
    <scope>NUCLEOTIDE SEQUENCE [LARGE SCALE GENOMIC DNA]</scope>
    <source>
        <strain evidence="13 14">JCM 15421</strain>
    </source>
</reference>
<feature type="domain" description="CP-type G" evidence="12">
    <location>
        <begin position="103"/>
        <end position="261"/>
    </location>
</feature>
<dbReference type="PROSITE" id="PS50936">
    <property type="entry name" value="ENGC_GTPASE"/>
    <property type="match status" value="1"/>
</dbReference>
<feature type="binding site" evidence="10">
    <location>
        <begin position="203"/>
        <end position="211"/>
    </location>
    <ligand>
        <name>GTP</name>
        <dbReference type="ChEBI" id="CHEBI:37565"/>
    </ligand>
</feature>
<evidence type="ECO:0000256" key="10">
    <source>
        <dbReference type="HAMAP-Rule" id="MF_01820"/>
    </source>
</evidence>
<evidence type="ECO:0000256" key="8">
    <source>
        <dbReference type="ARBA" id="ARBA00022884"/>
    </source>
</evidence>
<comment type="function">
    <text evidence="10">One of several proteins that assist in the late maturation steps of the functional core of the 30S ribosomal subunit. Helps release RbfA from mature subunits. May play a role in the assembly of ribosomal proteins into the subunit. Circularly permuted GTPase that catalyzes slow GTP hydrolysis, GTPase activity is stimulated by the 30S ribosomal subunit.</text>
</comment>
<accession>A0ABN1IZZ1</accession>
<dbReference type="Proteomes" id="UP001501523">
    <property type="component" value="Unassembled WGS sequence"/>
</dbReference>
<feature type="binding site" evidence="10">
    <location>
        <position position="284"/>
    </location>
    <ligand>
        <name>Zn(2+)</name>
        <dbReference type="ChEBI" id="CHEBI:29105"/>
    </ligand>
</feature>
<keyword evidence="6 10" id="KW-0378">Hydrolase</keyword>
<dbReference type="NCBIfam" id="TIGR00157">
    <property type="entry name" value="ribosome small subunit-dependent GTPase A"/>
    <property type="match status" value="1"/>
</dbReference>
<comment type="subcellular location">
    <subcellularLocation>
        <location evidence="10">Cytoplasm</location>
    </subcellularLocation>
</comment>
<keyword evidence="4 10" id="KW-0699">rRNA-binding</keyword>
<feature type="binding site" evidence="10">
    <location>
        <position position="297"/>
    </location>
    <ligand>
        <name>Zn(2+)</name>
        <dbReference type="ChEBI" id="CHEBI:29105"/>
    </ligand>
</feature>
<evidence type="ECO:0000256" key="4">
    <source>
        <dbReference type="ARBA" id="ARBA00022730"/>
    </source>
</evidence>
<evidence type="ECO:0000256" key="2">
    <source>
        <dbReference type="ARBA" id="ARBA00022517"/>
    </source>
</evidence>
<evidence type="ECO:0000256" key="5">
    <source>
        <dbReference type="ARBA" id="ARBA00022741"/>
    </source>
</evidence>
<evidence type="ECO:0000256" key="1">
    <source>
        <dbReference type="ARBA" id="ARBA00022490"/>
    </source>
</evidence>
<keyword evidence="3 10" id="KW-0479">Metal-binding</keyword>
<keyword evidence="1 10" id="KW-0963">Cytoplasm</keyword>
<feature type="binding site" evidence="10">
    <location>
        <position position="289"/>
    </location>
    <ligand>
        <name>Zn(2+)</name>
        <dbReference type="ChEBI" id="CHEBI:29105"/>
    </ligand>
</feature>
<dbReference type="Pfam" id="PF03193">
    <property type="entry name" value="RsgA_GTPase"/>
    <property type="match status" value="1"/>
</dbReference>
<comment type="similarity">
    <text evidence="10">Belongs to the TRAFAC class YlqF/YawG GTPase family. RsgA subfamily.</text>
</comment>
<dbReference type="InterPro" id="IPR027417">
    <property type="entry name" value="P-loop_NTPase"/>
</dbReference>
<evidence type="ECO:0000259" key="11">
    <source>
        <dbReference type="PROSITE" id="PS50936"/>
    </source>
</evidence>
<comment type="subunit">
    <text evidence="10">Monomer. Associates with 30S ribosomal subunit, binds 16S rRNA.</text>
</comment>
<dbReference type="CDD" id="cd01854">
    <property type="entry name" value="YjeQ_EngC"/>
    <property type="match status" value="1"/>
</dbReference>
<dbReference type="InterPro" id="IPR004881">
    <property type="entry name" value="Ribosome_biogen_GTPase_RsgA"/>
</dbReference>
<gene>
    <name evidence="10 13" type="primary">rsgA</name>
    <name evidence="13" type="ORF">GCM10009105_37860</name>
</gene>
<dbReference type="RefSeq" id="WP_343794144.1">
    <property type="nucleotide sequence ID" value="NZ_BAAAEU010000032.1"/>
</dbReference>
<evidence type="ECO:0000256" key="3">
    <source>
        <dbReference type="ARBA" id="ARBA00022723"/>
    </source>
</evidence>
<protein>
    <recommendedName>
        <fullName evidence="10">Small ribosomal subunit biogenesis GTPase RsgA</fullName>
        <ecNumber evidence="10">3.6.1.-</ecNumber>
    </recommendedName>
</protein>
<feature type="binding site" evidence="10">
    <location>
        <begin position="151"/>
        <end position="154"/>
    </location>
    <ligand>
        <name>GTP</name>
        <dbReference type="ChEBI" id="CHEBI:37565"/>
    </ligand>
</feature>
<evidence type="ECO:0000256" key="7">
    <source>
        <dbReference type="ARBA" id="ARBA00022833"/>
    </source>
</evidence>
<feature type="domain" description="EngC GTPase" evidence="11">
    <location>
        <begin position="112"/>
        <end position="259"/>
    </location>
</feature>
<dbReference type="EMBL" id="BAAAEU010000032">
    <property type="protein sequence ID" value="GAA0724868.1"/>
    <property type="molecule type" value="Genomic_DNA"/>
</dbReference>
<proteinExistence type="inferred from homology"/>
<dbReference type="EC" id="3.6.1.-" evidence="10"/>
<dbReference type="PANTHER" id="PTHR32120:SF10">
    <property type="entry name" value="SMALL RIBOSOMAL SUBUNIT BIOGENESIS GTPASE RSGA"/>
    <property type="match status" value="1"/>
</dbReference>
<dbReference type="PROSITE" id="PS51721">
    <property type="entry name" value="G_CP"/>
    <property type="match status" value="1"/>
</dbReference>
<evidence type="ECO:0000313" key="14">
    <source>
        <dbReference type="Proteomes" id="UP001501523"/>
    </source>
</evidence>
<dbReference type="Gene3D" id="1.10.40.50">
    <property type="entry name" value="Probable gtpase engc, domain 3"/>
    <property type="match status" value="1"/>
</dbReference>
<feature type="binding site" evidence="10">
    <location>
        <position position="291"/>
    </location>
    <ligand>
        <name>Zn(2+)</name>
        <dbReference type="ChEBI" id="CHEBI:29105"/>
    </ligand>
</feature>
<dbReference type="InterPro" id="IPR010914">
    <property type="entry name" value="RsgA_GTPase_dom"/>
</dbReference>
<dbReference type="InterPro" id="IPR030378">
    <property type="entry name" value="G_CP_dom"/>
</dbReference>
<evidence type="ECO:0000256" key="6">
    <source>
        <dbReference type="ARBA" id="ARBA00022801"/>
    </source>
</evidence>
<keyword evidence="7 10" id="KW-0862">Zinc</keyword>
<evidence type="ECO:0000256" key="9">
    <source>
        <dbReference type="ARBA" id="ARBA00023134"/>
    </source>
</evidence>